<dbReference type="Pfam" id="PF11781">
    <property type="entry name" value="Zn_ribbon_RRN7"/>
    <property type="match status" value="1"/>
</dbReference>
<evidence type="ECO:0000256" key="1">
    <source>
        <dbReference type="ARBA" id="ARBA00004604"/>
    </source>
</evidence>
<evidence type="ECO:0000256" key="9">
    <source>
        <dbReference type="ARBA" id="ARBA00023163"/>
    </source>
</evidence>
<keyword evidence="10" id="KW-0539">Nucleus</keyword>
<dbReference type="InterPro" id="IPR048538">
    <property type="entry name" value="Rrn7_cyclin_C"/>
</dbReference>
<dbReference type="GO" id="GO:0008270">
    <property type="term" value="F:zinc ion binding"/>
    <property type="evidence" value="ECO:0007669"/>
    <property type="project" value="UniProtKB-KW"/>
</dbReference>
<keyword evidence="7" id="KW-0805">Transcription regulation</keyword>
<dbReference type="PANTHER" id="PTHR31576:SF2">
    <property type="entry name" value="TATA BOX-BINDING PROTEIN-ASSOCIATED FACTOR RNA POLYMERASE I SUBUNIT B"/>
    <property type="match status" value="1"/>
</dbReference>
<dbReference type="InterPro" id="IPR021752">
    <property type="entry name" value="TF_Rrn7_Zf"/>
</dbReference>
<dbReference type="GO" id="GO:0005668">
    <property type="term" value="C:RNA polymerase transcription factor SL1 complex"/>
    <property type="evidence" value="ECO:0007669"/>
    <property type="project" value="TreeGrafter"/>
</dbReference>
<keyword evidence="9" id="KW-0804">Transcription</keyword>
<dbReference type="VEuPathDB" id="VectorBase:AFUN004458"/>
<keyword evidence="4" id="KW-0479">Metal-binding</keyword>
<protein>
    <recommendedName>
        <fullName evidence="3">TATA box-binding protein-associated factor RNA polymerase I subunit B</fullName>
    </recommendedName>
    <alternativeName>
        <fullName evidence="11">TATA box-binding protein-associated factor 1B</fullName>
    </alternativeName>
</protein>
<dbReference type="GO" id="GO:0070860">
    <property type="term" value="C:RNA polymerase I core factor complex"/>
    <property type="evidence" value="ECO:0007669"/>
    <property type="project" value="InterPro"/>
</dbReference>
<evidence type="ECO:0000256" key="10">
    <source>
        <dbReference type="ARBA" id="ARBA00023242"/>
    </source>
</evidence>
<evidence type="ECO:0000313" key="15">
    <source>
        <dbReference type="EnsemblMetazoa" id="AFUN004458-PA"/>
    </source>
</evidence>
<dbReference type="GO" id="GO:0001164">
    <property type="term" value="F:RNA polymerase I core promoter sequence-specific DNA binding"/>
    <property type="evidence" value="ECO:0007669"/>
    <property type="project" value="InterPro"/>
</dbReference>
<feature type="domain" description="RRN7-type" evidence="13">
    <location>
        <begin position="7"/>
        <end position="31"/>
    </location>
</feature>
<evidence type="ECO:0000256" key="11">
    <source>
        <dbReference type="ARBA" id="ARBA00032500"/>
    </source>
</evidence>
<reference evidence="15" key="1">
    <citation type="submission" date="2020-05" db="UniProtKB">
        <authorList>
            <consortium name="EnsemblMetazoa"/>
        </authorList>
    </citation>
    <scope>IDENTIFICATION</scope>
    <source>
        <strain evidence="15">FUMOZ</strain>
    </source>
</reference>
<accession>A0A182RE36</accession>
<feature type="compositionally biased region" description="Basic and acidic residues" evidence="12">
    <location>
        <begin position="134"/>
        <end position="143"/>
    </location>
</feature>
<evidence type="ECO:0000259" key="14">
    <source>
        <dbReference type="Pfam" id="PF20645"/>
    </source>
</evidence>
<evidence type="ECO:0000256" key="5">
    <source>
        <dbReference type="ARBA" id="ARBA00022771"/>
    </source>
</evidence>
<keyword evidence="8" id="KW-0238">DNA-binding</keyword>
<comment type="similarity">
    <text evidence="2">Belongs to the RRN7/TAF1B family.</text>
</comment>
<proteinExistence type="inferred from homology"/>
<sequence>MATATDRCEVCGLEDFILEDGFYYCTECGTKLLNKREIVDDEIDVGGHTFIRTEVVAGIQITSWEQMNYFLHGLTERLIELGAPEELKTTVLQIWCAYLNFAEIAFFRNTQHKRPRLDLKLLFNRDFRKRPKSKAKEPAEMTSRRRRKQTQDMLTAEQNAFSQSQKSDLESMNDPSPARIPLRFQFNSRARKRLQEELKLDEEHIEWHEQQAPPEATCHSFPYYGKKCNTNVDDWSYVHRKSVLFAILYLALNQVSSTIQISDLLRWWEEGHLPFQNLQQFLPEEIDPACYSDTIAHLAMGQTFYECRMLVSLMATDLGIVPIHPDLLPICCRFLSEMALPLDLAPYIAKVISISPAIKQTVGYTYFPKYELHAMKYILFIMKLLFGLDGVIETKLDCSTEKLNESILASSKLSKLFVWHEWQRYVTMRRIILEQLHYPTSHYRTQWIVNRPIDSDLFLSYFQSYAISDDDNMTGYKAGLIGTGHTLAKERIFHSLHTIIASATDKHSNKYSVQSRKHIQFDHSLEPQRSYFAEILNMNDNERQHVYIPEYMLTDHSKRTVAPFVNPMPLKKHILENQKVRLVTKTVKPTVKQIQMVSHKTHFANVVRYLNANKFAHVLHMDDSESSSCEDDNAESNILDYINSKTDKNHLSHGDMLRNTICRNILDELESNLRAADFAIVAKDTDLSWIKELKDEVYPFKNNPAVEEILPDEQRCCKTLPIALPNYYYWVNNTNTTNISHDDFEQRYFSTFPASFQFLLREAAYVTRCSTMELYLELNNLEKYVFDNYSRIK</sequence>
<dbReference type="VEuPathDB" id="VectorBase:AFUN2_004269"/>
<dbReference type="PANTHER" id="PTHR31576">
    <property type="entry name" value="TATA BOX-BINDING PROTEIN-ASSOCIATED FACTOR RNA POLYMERASE I SUBUNIT B"/>
    <property type="match status" value="1"/>
</dbReference>
<feature type="domain" description="Rrn7/TAF1B C-terminal cyclin" evidence="14">
    <location>
        <begin position="322"/>
        <end position="427"/>
    </location>
</feature>
<evidence type="ECO:0000256" key="2">
    <source>
        <dbReference type="ARBA" id="ARBA00006899"/>
    </source>
</evidence>
<feature type="region of interest" description="Disordered" evidence="12">
    <location>
        <begin position="130"/>
        <end position="153"/>
    </location>
</feature>
<evidence type="ECO:0000256" key="12">
    <source>
        <dbReference type="SAM" id="MobiDB-lite"/>
    </source>
</evidence>
<name>A0A182RE36_ANOFN</name>
<dbReference type="InterPro" id="IPR033599">
    <property type="entry name" value="TAF1B/Rrn7"/>
</dbReference>
<dbReference type="STRING" id="62324.A0A182RE36"/>
<evidence type="ECO:0000259" key="13">
    <source>
        <dbReference type="Pfam" id="PF11781"/>
    </source>
</evidence>
<comment type="subcellular location">
    <subcellularLocation>
        <location evidence="1">Nucleus</location>
        <location evidence="1">Nucleolus</location>
    </subcellularLocation>
</comment>
<organism evidence="15">
    <name type="scientific">Anopheles funestus</name>
    <name type="common">African malaria mosquito</name>
    <dbReference type="NCBI Taxonomy" id="62324"/>
    <lineage>
        <taxon>Eukaryota</taxon>
        <taxon>Metazoa</taxon>
        <taxon>Ecdysozoa</taxon>
        <taxon>Arthropoda</taxon>
        <taxon>Hexapoda</taxon>
        <taxon>Insecta</taxon>
        <taxon>Pterygota</taxon>
        <taxon>Neoptera</taxon>
        <taxon>Endopterygota</taxon>
        <taxon>Diptera</taxon>
        <taxon>Nematocera</taxon>
        <taxon>Culicoidea</taxon>
        <taxon>Culicidae</taxon>
        <taxon>Anophelinae</taxon>
        <taxon>Anopheles</taxon>
    </lineage>
</organism>
<evidence type="ECO:0000256" key="3">
    <source>
        <dbReference type="ARBA" id="ARBA00018994"/>
    </source>
</evidence>
<dbReference type="EnsemblMetazoa" id="AFUN004458-RA">
    <property type="protein sequence ID" value="AFUN004458-PA"/>
    <property type="gene ID" value="AFUN004458"/>
</dbReference>
<evidence type="ECO:0000256" key="4">
    <source>
        <dbReference type="ARBA" id="ARBA00022723"/>
    </source>
</evidence>
<keyword evidence="5" id="KW-0863">Zinc-finger</keyword>
<keyword evidence="6" id="KW-0862">Zinc</keyword>
<dbReference type="Pfam" id="PF20645">
    <property type="entry name" value="Rrn7_cyclin_C"/>
    <property type="match status" value="1"/>
</dbReference>
<evidence type="ECO:0000256" key="8">
    <source>
        <dbReference type="ARBA" id="ARBA00023125"/>
    </source>
</evidence>
<dbReference type="AlphaFoldDB" id="A0A182RE36"/>
<feature type="region of interest" description="Disordered" evidence="12">
    <location>
        <begin position="158"/>
        <end position="177"/>
    </location>
</feature>
<dbReference type="GO" id="GO:0042790">
    <property type="term" value="P:nucleolar large rRNA transcription by RNA polymerase I"/>
    <property type="evidence" value="ECO:0007669"/>
    <property type="project" value="TreeGrafter"/>
</dbReference>
<evidence type="ECO:0000256" key="6">
    <source>
        <dbReference type="ARBA" id="ARBA00022833"/>
    </source>
</evidence>
<evidence type="ECO:0000256" key="7">
    <source>
        <dbReference type="ARBA" id="ARBA00023015"/>
    </source>
</evidence>